<dbReference type="Proteomes" id="UP000661077">
    <property type="component" value="Unassembled WGS sequence"/>
</dbReference>
<evidence type="ECO:0000313" key="7">
    <source>
        <dbReference type="Proteomes" id="UP000661077"/>
    </source>
</evidence>
<keyword evidence="4" id="KW-0804">Transcription</keyword>
<dbReference type="SUPFAM" id="SSF88659">
    <property type="entry name" value="Sigma3 and sigma4 domains of RNA polymerase sigma factors"/>
    <property type="match status" value="1"/>
</dbReference>
<sequence length="196" mass="22365">MNVRRFKPVAAVASVEEADKQLEPARLTLVERLYRDHWKHLCTRLRKVFGNGPPEPEDLAQTAFTKLIEYADAARLDDPASFLFRIAINAGRDRRRHIVRATAIIEQQLAPQGLEQLDRITPSNVYETRECIAVTERAMATLTPKQREVLIRSRLRGETFEQIRDACGWSKADISRTLQAALGVLQTAMREYLGHD</sequence>
<dbReference type="RefSeq" id="WP_203168936.1">
    <property type="nucleotide sequence ID" value="NZ_JAEVLS010000004.1"/>
</dbReference>
<dbReference type="InterPro" id="IPR039425">
    <property type="entry name" value="RNA_pol_sigma-70-like"/>
</dbReference>
<evidence type="ECO:0000256" key="1">
    <source>
        <dbReference type="ARBA" id="ARBA00010641"/>
    </source>
</evidence>
<dbReference type="PANTHER" id="PTHR43133">
    <property type="entry name" value="RNA POLYMERASE ECF-TYPE SIGMA FACTO"/>
    <property type="match status" value="1"/>
</dbReference>
<comment type="similarity">
    <text evidence="1">Belongs to the sigma-70 factor family. ECF subfamily.</text>
</comment>
<dbReference type="InterPro" id="IPR036388">
    <property type="entry name" value="WH-like_DNA-bd_sf"/>
</dbReference>
<dbReference type="InterPro" id="IPR013325">
    <property type="entry name" value="RNA_pol_sigma_r2"/>
</dbReference>
<keyword evidence="3" id="KW-0731">Sigma factor</keyword>
<dbReference type="SUPFAM" id="SSF88946">
    <property type="entry name" value="Sigma2 domain of RNA polymerase sigma factors"/>
    <property type="match status" value="1"/>
</dbReference>
<organism evidence="6 7">
    <name type="scientific">Steroidobacter gossypii</name>
    <dbReference type="NCBI Taxonomy" id="2805490"/>
    <lineage>
        <taxon>Bacteria</taxon>
        <taxon>Pseudomonadati</taxon>
        <taxon>Pseudomonadota</taxon>
        <taxon>Gammaproteobacteria</taxon>
        <taxon>Steroidobacterales</taxon>
        <taxon>Steroidobacteraceae</taxon>
        <taxon>Steroidobacter</taxon>
    </lineage>
</organism>
<feature type="domain" description="RNA polymerase sigma-70 region 2" evidence="5">
    <location>
        <begin position="33"/>
        <end position="96"/>
    </location>
</feature>
<dbReference type="Gene3D" id="1.10.10.10">
    <property type="entry name" value="Winged helix-like DNA-binding domain superfamily/Winged helix DNA-binding domain"/>
    <property type="match status" value="1"/>
</dbReference>
<keyword evidence="2" id="KW-0805">Transcription regulation</keyword>
<name>A0ABS1X0S8_9GAMM</name>
<evidence type="ECO:0000256" key="3">
    <source>
        <dbReference type="ARBA" id="ARBA00023082"/>
    </source>
</evidence>
<dbReference type="InterPro" id="IPR007627">
    <property type="entry name" value="RNA_pol_sigma70_r2"/>
</dbReference>
<comment type="caution">
    <text evidence="6">The sequence shown here is derived from an EMBL/GenBank/DDBJ whole genome shotgun (WGS) entry which is preliminary data.</text>
</comment>
<evidence type="ECO:0000256" key="4">
    <source>
        <dbReference type="ARBA" id="ARBA00023163"/>
    </source>
</evidence>
<accession>A0ABS1X0S8</accession>
<dbReference type="EMBL" id="JAEVLS010000004">
    <property type="protein sequence ID" value="MBM0106821.1"/>
    <property type="molecule type" value="Genomic_DNA"/>
</dbReference>
<keyword evidence="7" id="KW-1185">Reference proteome</keyword>
<dbReference type="Gene3D" id="1.10.1740.10">
    <property type="match status" value="1"/>
</dbReference>
<proteinExistence type="inferred from homology"/>
<evidence type="ECO:0000259" key="5">
    <source>
        <dbReference type="Pfam" id="PF04542"/>
    </source>
</evidence>
<evidence type="ECO:0000256" key="2">
    <source>
        <dbReference type="ARBA" id="ARBA00023015"/>
    </source>
</evidence>
<dbReference type="PANTHER" id="PTHR43133:SF63">
    <property type="entry name" value="RNA POLYMERASE SIGMA FACTOR FECI-RELATED"/>
    <property type="match status" value="1"/>
</dbReference>
<evidence type="ECO:0000313" key="6">
    <source>
        <dbReference type="EMBL" id="MBM0106821.1"/>
    </source>
</evidence>
<dbReference type="NCBIfam" id="TIGR02937">
    <property type="entry name" value="sigma70-ECF"/>
    <property type="match status" value="1"/>
</dbReference>
<protein>
    <submittedName>
        <fullName evidence="6">RNA polymerase sigma factor</fullName>
    </submittedName>
</protein>
<gene>
    <name evidence="6" type="ORF">JM946_18970</name>
</gene>
<dbReference type="InterPro" id="IPR013324">
    <property type="entry name" value="RNA_pol_sigma_r3/r4-like"/>
</dbReference>
<reference evidence="6 7" key="1">
    <citation type="journal article" date="2021" name="Int. J. Syst. Evol. Microbiol.">
        <title>Steroidobacter gossypii sp. nov., isolated from soil of cotton cropping field.</title>
        <authorList>
            <person name="Huang R."/>
            <person name="Yang S."/>
            <person name="Zhen C."/>
            <person name="Liu W."/>
        </authorList>
    </citation>
    <scope>NUCLEOTIDE SEQUENCE [LARGE SCALE GENOMIC DNA]</scope>
    <source>
        <strain evidence="6 7">S1-65</strain>
    </source>
</reference>
<dbReference type="InterPro" id="IPR014284">
    <property type="entry name" value="RNA_pol_sigma-70_dom"/>
</dbReference>
<dbReference type="Pfam" id="PF04542">
    <property type="entry name" value="Sigma70_r2"/>
    <property type="match status" value="1"/>
</dbReference>